<evidence type="ECO:0000313" key="3">
    <source>
        <dbReference type="EMBL" id="CAI4212375.1"/>
    </source>
</evidence>
<feature type="compositionally biased region" description="Low complexity" evidence="2">
    <location>
        <begin position="28"/>
        <end position="47"/>
    </location>
</feature>
<evidence type="ECO:0008006" key="5">
    <source>
        <dbReference type="Google" id="ProtNLM"/>
    </source>
</evidence>
<dbReference type="Proteomes" id="UP000838763">
    <property type="component" value="Unassembled WGS sequence"/>
</dbReference>
<name>A0A9P1GXY4_9PEZI</name>
<gene>
    <name evidence="3" type="ORF">PPNO1_LOCUS2140</name>
</gene>
<comment type="similarity">
    <text evidence="1">Belongs to the glycosyltransferase 32 family.</text>
</comment>
<dbReference type="Pfam" id="PF04488">
    <property type="entry name" value="Gly_transf_sug"/>
    <property type="match status" value="1"/>
</dbReference>
<accession>A0A9P1GXY4</accession>
<dbReference type="PANTHER" id="PTHR31834">
    <property type="entry name" value="INITIATION-SPECIFIC ALPHA-1,6-MANNOSYLTRANSFERASE"/>
    <property type="match status" value="1"/>
</dbReference>
<dbReference type="InterPro" id="IPR039367">
    <property type="entry name" value="Och1-like"/>
</dbReference>
<sequence length="395" mass="44218">MAPAPSSSNSSSTAHRDAPCSSPGCADTAAASPPWSSSRSSTTSFSRETLGVLAAGQAPAAQSDAPRDLDPHPHFLYHSSFRANPDLEYETRLDDALLELERRVTREESRDVADKTLWQIMLGPAERGPTLMPLSAGIAAGNTSFSPLRSLCLLPSAEAQANHSPLVPQAVRDDWANTFINTTFFDIPDLARLYHEYPHDVLRADLLRYLILWFYGGYYADTDIKPARAIDECPLGPRPPRNAAEADAALADTALDVSLVVGIEIDEPWASARLMRRWHWIRTYGFIQYNLYAPQRFSPILRRAIVRALAHTRRHHAAYAWWPSPPLRRAHHSRNLRAWRLHRRHPRRPLRDPRPRPPSRARLLAADANAGELALLETAARQAKIPRVTWAPFIS</sequence>
<evidence type="ECO:0000256" key="2">
    <source>
        <dbReference type="SAM" id="MobiDB-lite"/>
    </source>
</evidence>
<dbReference type="OrthoDB" id="409543at2759"/>
<reference evidence="3" key="1">
    <citation type="submission" date="2022-11" db="EMBL/GenBank/DDBJ databases">
        <authorList>
            <person name="Scott C."/>
            <person name="Bruce N."/>
        </authorList>
    </citation>
    <scope>NUCLEOTIDE SEQUENCE</scope>
</reference>
<proteinExistence type="inferred from homology"/>
<organism evidence="3 4">
    <name type="scientific">Parascedosporium putredinis</name>
    <dbReference type="NCBI Taxonomy" id="1442378"/>
    <lineage>
        <taxon>Eukaryota</taxon>
        <taxon>Fungi</taxon>
        <taxon>Dikarya</taxon>
        <taxon>Ascomycota</taxon>
        <taxon>Pezizomycotina</taxon>
        <taxon>Sordariomycetes</taxon>
        <taxon>Hypocreomycetidae</taxon>
        <taxon>Microascales</taxon>
        <taxon>Microascaceae</taxon>
        <taxon>Parascedosporium</taxon>
    </lineage>
</organism>
<evidence type="ECO:0000313" key="4">
    <source>
        <dbReference type="Proteomes" id="UP000838763"/>
    </source>
</evidence>
<dbReference type="SUPFAM" id="SSF53448">
    <property type="entry name" value="Nucleotide-diphospho-sugar transferases"/>
    <property type="match status" value="1"/>
</dbReference>
<dbReference type="InterPro" id="IPR007577">
    <property type="entry name" value="GlycoTrfase_DXD_sugar-bd_CS"/>
</dbReference>
<dbReference type="EMBL" id="CALLCH030000004">
    <property type="protein sequence ID" value="CAI4212375.1"/>
    <property type="molecule type" value="Genomic_DNA"/>
</dbReference>
<feature type="compositionally biased region" description="Low complexity" evidence="2">
    <location>
        <begin position="54"/>
        <end position="64"/>
    </location>
</feature>
<evidence type="ECO:0000256" key="1">
    <source>
        <dbReference type="ARBA" id="ARBA00009003"/>
    </source>
</evidence>
<keyword evidence="4" id="KW-1185">Reference proteome</keyword>
<dbReference type="GO" id="GO:0000009">
    <property type="term" value="F:alpha-1,6-mannosyltransferase activity"/>
    <property type="evidence" value="ECO:0007669"/>
    <property type="project" value="InterPro"/>
</dbReference>
<dbReference type="Gene3D" id="3.90.550.20">
    <property type="match status" value="1"/>
</dbReference>
<dbReference type="GO" id="GO:0006487">
    <property type="term" value="P:protein N-linked glycosylation"/>
    <property type="evidence" value="ECO:0007669"/>
    <property type="project" value="TreeGrafter"/>
</dbReference>
<dbReference type="InterPro" id="IPR029044">
    <property type="entry name" value="Nucleotide-diphossugar_trans"/>
</dbReference>
<feature type="compositionally biased region" description="Low complexity" evidence="2">
    <location>
        <begin position="1"/>
        <end position="12"/>
    </location>
</feature>
<protein>
    <recommendedName>
        <fullName evidence="5">Glycosyltransferase family 32 protein</fullName>
    </recommendedName>
</protein>
<dbReference type="GO" id="GO:0000136">
    <property type="term" value="C:mannan polymerase complex"/>
    <property type="evidence" value="ECO:0007669"/>
    <property type="project" value="TreeGrafter"/>
</dbReference>
<dbReference type="AlphaFoldDB" id="A0A9P1GXY4"/>
<dbReference type="PANTHER" id="PTHR31834:SF9">
    <property type="entry name" value="INITIATION-SPECIFIC ALPHA-1,6-MANNOSYLTRANSFERASE"/>
    <property type="match status" value="1"/>
</dbReference>
<feature type="region of interest" description="Disordered" evidence="2">
    <location>
        <begin position="1"/>
        <end position="72"/>
    </location>
</feature>
<comment type="caution">
    <text evidence="3">The sequence shown here is derived from an EMBL/GenBank/DDBJ whole genome shotgun (WGS) entry which is preliminary data.</text>
</comment>